<dbReference type="OrthoDB" id="1901872at2759"/>
<accession>A0A2P5BIU0</accession>
<reference evidence="2" key="1">
    <citation type="submission" date="2016-06" db="EMBL/GenBank/DDBJ databases">
        <title>Parallel loss of symbiosis genes in relatives of nitrogen-fixing non-legume Parasponia.</title>
        <authorList>
            <person name="Van Velzen R."/>
            <person name="Holmer R."/>
            <person name="Bu F."/>
            <person name="Rutten L."/>
            <person name="Van Zeijl A."/>
            <person name="Liu W."/>
            <person name="Santuari L."/>
            <person name="Cao Q."/>
            <person name="Sharma T."/>
            <person name="Shen D."/>
            <person name="Roswanjaya Y."/>
            <person name="Wardhani T."/>
            <person name="Kalhor M.S."/>
            <person name="Jansen J."/>
            <person name="Van den Hoogen J."/>
            <person name="Gungor B."/>
            <person name="Hartog M."/>
            <person name="Hontelez J."/>
            <person name="Verver J."/>
            <person name="Yang W.-C."/>
            <person name="Schijlen E."/>
            <person name="Repin R."/>
            <person name="Schilthuizen M."/>
            <person name="Schranz E."/>
            <person name="Heidstra R."/>
            <person name="Miyata K."/>
            <person name="Fedorova E."/>
            <person name="Kohlen W."/>
            <person name="Bisseling T."/>
            <person name="Smit S."/>
            <person name="Geurts R."/>
        </authorList>
    </citation>
    <scope>NUCLEOTIDE SEQUENCE [LARGE SCALE GENOMIC DNA]</scope>
    <source>
        <strain evidence="2">cv. RG33-2</strain>
    </source>
</reference>
<dbReference type="Proteomes" id="UP000237000">
    <property type="component" value="Unassembled WGS sequence"/>
</dbReference>
<name>A0A2P5BIU0_TREOI</name>
<organism evidence="1 2">
    <name type="scientific">Trema orientale</name>
    <name type="common">Charcoal tree</name>
    <name type="synonym">Celtis orientalis</name>
    <dbReference type="NCBI Taxonomy" id="63057"/>
    <lineage>
        <taxon>Eukaryota</taxon>
        <taxon>Viridiplantae</taxon>
        <taxon>Streptophyta</taxon>
        <taxon>Embryophyta</taxon>
        <taxon>Tracheophyta</taxon>
        <taxon>Spermatophyta</taxon>
        <taxon>Magnoliopsida</taxon>
        <taxon>eudicotyledons</taxon>
        <taxon>Gunneridae</taxon>
        <taxon>Pentapetalae</taxon>
        <taxon>rosids</taxon>
        <taxon>fabids</taxon>
        <taxon>Rosales</taxon>
        <taxon>Cannabaceae</taxon>
        <taxon>Trema</taxon>
    </lineage>
</organism>
<dbReference type="EMBL" id="JXTC01000512">
    <property type="protein sequence ID" value="PON48715.1"/>
    <property type="molecule type" value="Genomic_DNA"/>
</dbReference>
<dbReference type="PANTHER" id="PTHR11439">
    <property type="entry name" value="GAG-POL-RELATED RETROTRANSPOSON"/>
    <property type="match status" value="1"/>
</dbReference>
<protein>
    <recommendedName>
        <fullName evidence="3">Reverse transcriptase, RNA-dependent DNA polymerase</fullName>
    </recommendedName>
</protein>
<comment type="caution">
    <text evidence="1">The sequence shown here is derived from an EMBL/GenBank/DDBJ whole genome shotgun (WGS) entry which is preliminary data.</text>
</comment>
<dbReference type="STRING" id="63057.A0A2P5BIU0"/>
<sequence length="156" mass="17760">MEVLRNRSGISVSQRKYILDLLAETGLLGSRPTETPMDPSNKLGKCPDGAPIDKGRYQRLVGRLIYLSHTRLDIAFVVSTVSQFMHSPYEAHLEAVYILKYLKEIAGRGLFFKKNSKRSIEAFTDADWAGAIDDRKSTSRYCTFVWGNLVTWRNKK</sequence>
<evidence type="ECO:0000313" key="2">
    <source>
        <dbReference type="Proteomes" id="UP000237000"/>
    </source>
</evidence>
<proteinExistence type="predicted"/>
<keyword evidence="2" id="KW-1185">Reference proteome</keyword>
<gene>
    <name evidence="1" type="ORF">TorRG33x02_319380</name>
</gene>
<dbReference type="AlphaFoldDB" id="A0A2P5BIU0"/>
<evidence type="ECO:0000313" key="1">
    <source>
        <dbReference type="EMBL" id="PON48715.1"/>
    </source>
</evidence>
<dbReference type="PANTHER" id="PTHR11439:SF440">
    <property type="entry name" value="INTEGRASE CATALYTIC DOMAIN-CONTAINING PROTEIN"/>
    <property type="match status" value="1"/>
</dbReference>
<dbReference type="InParanoid" id="A0A2P5BIU0"/>
<evidence type="ECO:0008006" key="3">
    <source>
        <dbReference type="Google" id="ProtNLM"/>
    </source>
</evidence>